<dbReference type="InterPro" id="IPR027417">
    <property type="entry name" value="P-loop_NTPase"/>
</dbReference>
<dbReference type="Gene3D" id="3.40.50.300">
    <property type="entry name" value="P-loop containing nucleotide triphosphate hydrolases"/>
    <property type="match status" value="1"/>
</dbReference>
<dbReference type="Proteomes" id="UP000001744">
    <property type="component" value="Unassembled WGS sequence"/>
</dbReference>
<dbReference type="OrthoDB" id="10041966at2759"/>
<keyword evidence="1" id="KW-0418">Kinase</keyword>
<dbReference type="PANTHER" id="PTHR10285">
    <property type="entry name" value="URIDINE KINASE"/>
    <property type="match status" value="1"/>
</dbReference>
<dbReference type="STRING" id="402676.B6K7I1"/>
<protein>
    <submittedName>
        <fullName evidence="1">Nicotinamide riboside kinase</fullName>
    </submittedName>
</protein>
<dbReference type="EMBL" id="KE651168">
    <property type="protein sequence ID" value="EEB09485.2"/>
    <property type="molecule type" value="Genomic_DNA"/>
</dbReference>
<dbReference type="eggNOG" id="KOG3308">
    <property type="taxonomic scope" value="Eukaryota"/>
</dbReference>
<name>B6K7I1_SCHJY</name>
<gene>
    <name evidence="2" type="primary">nrk1</name>
    <name evidence="1" type="ORF">SJAG_04693</name>
</gene>
<dbReference type="VEuPathDB" id="FungiDB:SJAG_04693"/>
<dbReference type="RefSeq" id="XP_002175778.2">
    <property type="nucleotide sequence ID" value="XM_002175742.2"/>
</dbReference>
<sequence length="245" mass="28172">MYNSSDVLLVGVSGASCSGKSTLCQLLHAVYDNSIILHEDDFYKTDALIPIHDGYMDWDCVDAIDFPKFHEALVYIKQHGELPKWLLEKEANQNVATKAVVEYADVVQAGRSLVTQQPGKKIILVDGFMLYVSNQLIDSFDVRIMLRADYNVLKQRREARTGYVTTEGSRPAHLSPTEKCFWQDPPGYFDKFVWPGYKEGHQHLFENDNVEGRIIDPRINITHRNDMTVYENLVWTIELLQHHLQ</sequence>
<evidence type="ECO:0000313" key="3">
    <source>
        <dbReference type="Proteomes" id="UP000001744"/>
    </source>
</evidence>
<dbReference type="HOGENOM" id="CLU_058668_1_0_1"/>
<evidence type="ECO:0000313" key="2">
    <source>
        <dbReference type="JaponicusDB" id="SJAG_04693"/>
    </source>
</evidence>
<dbReference type="GO" id="GO:0016301">
    <property type="term" value="F:kinase activity"/>
    <property type="evidence" value="ECO:0007669"/>
    <property type="project" value="UniProtKB-KW"/>
</dbReference>
<dbReference type="SUPFAM" id="SSF52540">
    <property type="entry name" value="P-loop containing nucleoside triphosphate hydrolases"/>
    <property type="match status" value="1"/>
</dbReference>
<dbReference type="GeneID" id="7051484"/>
<dbReference type="AlphaFoldDB" id="B6K7I1"/>
<keyword evidence="3" id="KW-1185">Reference proteome</keyword>
<keyword evidence="1" id="KW-0808">Transferase</keyword>
<dbReference type="OMA" id="MDMEAMT"/>
<dbReference type="JaponicusDB" id="SJAG_04693">
    <property type="gene designation" value="nrk1"/>
</dbReference>
<evidence type="ECO:0000313" key="1">
    <source>
        <dbReference type="EMBL" id="EEB09485.2"/>
    </source>
</evidence>
<reference evidence="1 3" key="1">
    <citation type="journal article" date="2011" name="Science">
        <title>Comparative functional genomics of the fission yeasts.</title>
        <authorList>
            <person name="Rhind N."/>
            <person name="Chen Z."/>
            <person name="Yassour M."/>
            <person name="Thompson D.A."/>
            <person name="Haas B.J."/>
            <person name="Habib N."/>
            <person name="Wapinski I."/>
            <person name="Roy S."/>
            <person name="Lin M.F."/>
            <person name="Heiman D.I."/>
            <person name="Young S.K."/>
            <person name="Furuya K."/>
            <person name="Guo Y."/>
            <person name="Pidoux A."/>
            <person name="Chen H.M."/>
            <person name="Robbertse B."/>
            <person name="Goldberg J.M."/>
            <person name="Aoki K."/>
            <person name="Bayne E.H."/>
            <person name="Berlin A.M."/>
            <person name="Desjardins C.A."/>
            <person name="Dobbs E."/>
            <person name="Dukaj L."/>
            <person name="Fan L."/>
            <person name="FitzGerald M.G."/>
            <person name="French C."/>
            <person name="Gujja S."/>
            <person name="Hansen K."/>
            <person name="Keifenheim D."/>
            <person name="Levin J.Z."/>
            <person name="Mosher R.A."/>
            <person name="Mueller C.A."/>
            <person name="Pfiffner J."/>
            <person name="Priest M."/>
            <person name="Russ C."/>
            <person name="Smialowska A."/>
            <person name="Swoboda P."/>
            <person name="Sykes S.M."/>
            <person name="Vaughn M."/>
            <person name="Vengrova S."/>
            <person name="Yoder R."/>
            <person name="Zeng Q."/>
            <person name="Allshire R."/>
            <person name="Baulcombe D."/>
            <person name="Birren B.W."/>
            <person name="Brown W."/>
            <person name="Ekwall K."/>
            <person name="Kellis M."/>
            <person name="Leatherwood J."/>
            <person name="Levin H."/>
            <person name="Margalit H."/>
            <person name="Martienssen R."/>
            <person name="Nieduszynski C.A."/>
            <person name="Spatafora J.W."/>
            <person name="Friedman N."/>
            <person name="Dalgaard J.Z."/>
            <person name="Baumann P."/>
            <person name="Niki H."/>
            <person name="Regev A."/>
            <person name="Nusbaum C."/>
        </authorList>
    </citation>
    <scope>NUCLEOTIDE SEQUENCE [LARGE SCALE GENOMIC DNA]</scope>
    <source>
        <strain evidence="3">yFS275 / FY16936</strain>
    </source>
</reference>
<organism evidence="1 3">
    <name type="scientific">Schizosaccharomyces japonicus (strain yFS275 / FY16936)</name>
    <name type="common">Fission yeast</name>
    <dbReference type="NCBI Taxonomy" id="402676"/>
    <lineage>
        <taxon>Eukaryota</taxon>
        <taxon>Fungi</taxon>
        <taxon>Dikarya</taxon>
        <taxon>Ascomycota</taxon>
        <taxon>Taphrinomycotina</taxon>
        <taxon>Schizosaccharomycetes</taxon>
        <taxon>Schizosaccharomycetales</taxon>
        <taxon>Schizosaccharomycetaceae</taxon>
        <taxon>Schizosaccharomyces</taxon>
    </lineage>
</organism>
<proteinExistence type="predicted"/>
<accession>B6K7I1</accession>
<dbReference type="CDD" id="cd02024">
    <property type="entry name" value="NRK1"/>
    <property type="match status" value="1"/>
</dbReference>